<sequence length="165" mass="17708">MIVQGFDPIAAPDARLLILGSMPGVASLEAGQYYAHGRNAFWPIMGQLFEAGPEKPYPERQAILMENGVAVWDVLQFCRREGSLDANIKAEVPNDFAGFFAAHPGIDRILLNGGKAAKSFGKYAAMHAPPSANQIAVPSTSPAYASMSFVRKCELWRAAVLGLAS</sequence>
<gene>
    <name evidence="2" type="ORF">HAD_11745</name>
</gene>
<dbReference type="CDD" id="cd10032">
    <property type="entry name" value="UDG-F6_HDG"/>
    <property type="match status" value="1"/>
</dbReference>
<evidence type="ECO:0000259" key="1">
    <source>
        <dbReference type="SMART" id="SM00986"/>
    </source>
</evidence>
<name>A0A069E8A6_9PROT</name>
<dbReference type="RefSeq" id="WP_035572180.1">
    <property type="nucleotide sequence ID" value="NZ_ARYH01000001.1"/>
</dbReference>
<dbReference type="SMART" id="SM00987">
    <property type="entry name" value="UreE_C"/>
    <property type="match status" value="1"/>
</dbReference>
<dbReference type="Gene3D" id="3.40.470.10">
    <property type="entry name" value="Uracil-DNA glycosylase-like domain"/>
    <property type="match status" value="1"/>
</dbReference>
<dbReference type="EMBL" id="ARYH01000001">
    <property type="protein sequence ID" value="KCZ86358.1"/>
    <property type="molecule type" value="Genomic_DNA"/>
</dbReference>
<dbReference type="OrthoDB" id="9799921at2"/>
<protein>
    <recommendedName>
        <fullName evidence="1">Uracil-DNA glycosylase-like domain-containing protein</fullName>
    </recommendedName>
</protein>
<comment type="caution">
    <text evidence="2">The sequence shown here is derived from an EMBL/GenBank/DDBJ whole genome shotgun (WGS) entry which is preliminary data.</text>
</comment>
<dbReference type="AlphaFoldDB" id="A0A069E8A6"/>
<dbReference type="Proteomes" id="UP000027446">
    <property type="component" value="Unassembled WGS sequence"/>
</dbReference>
<reference evidence="2 3" key="1">
    <citation type="journal article" date="2014" name="Antonie Van Leeuwenhoek">
        <title>Hyphomonas beringensis sp. nov. and Hyphomonas chukchiensis sp. nov., isolated from surface seawater of the Bering Sea and Chukchi Sea.</title>
        <authorList>
            <person name="Li C."/>
            <person name="Lai Q."/>
            <person name="Li G."/>
            <person name="Dong C."/>
            <person name="Wang J."/>
            <person name="Liao Y."/>
            <person name="Shao Z."/>
        </authorList>
    </citation>
    <scope>NUCLEOTIDE SEQUENCE [LARGE SCALE GENOMIC DNA]</scope>
    <source>
        <strain evidence="2 3">MHS-3</strain>
    </source>
</reference>
<dbReference type="PATRIC" id="fig|1280949.3.peg.2404"/>
<keyword evidence="3" id="KW-1185">Reference proteome</keyword>
<dbReference type="NCBIfam" id="TIGR04274">
    <property type="entry name" value="hypoxanDNAglyco"/>
    <property type="match status" value="1"/>
</dbReference>
<evidence type="ECO:0000313" key="2">
    <source>
        <dbReference type="EMBL" id="KCZ86358.1"/>
    </source>
</evidence>
<evidence type="ECO:0000313" key="3">
    <source>
        <dbReference type="Proteomes" id="UP000027446"/>
    </source>
</evidence>
<dbReference type="InterPro" id="IPR026353">
    <property type="entry name" value="Hypoxan-DNA_Glyclase"/>
</dbReference>
<dbReference type="SUPFAM" id="SSF52141">
    <property type="entry name" value="Uracil-DNA glycosylase-like"/>
    <property type="match status" value="1"/>
</dbReference>
<dbReference type="STRING" id="1280949.HAD_11745"/>
<accession>A0A069E8A6</accession>
<dbReference type="eggNOG" id="COG3663">
    <property type="taxonomic scope" value="Bacteria"/>
</dbReference>
<dbReference type="SMART" id="SM00986">
    <property type="entry name" value="UDG"/>
    <property type="match status" value="1"/>
</dbReference>
<proteinExistence type="predicted"/>
<dbReference type="InterPro" id="IPR005122">
    <property type="entry name" value="Uracil-DNA_glycosylase-like"/>
</dbReference>
<feature type="domain" description="Uracil-DNA glycosylase-like" evidence="1">
    <location>
        <begin position="7"/>
        <end position="160"/>
    </location>
</feature>
<dbReference type="Pfam" id="PF03167">
    <property type="entry name" value="UDG"/>
    <property type="match status" value="1"/>
</dbReference>
<dbReference type="InterPro" id="IPR036895">
    <property type="entry name" value="Uracil-DNA_glycosylase-like_sf"/>
</dbReference>
<organism evidence="2 3">
    <name type="scientific">Hyphomonas adhaerens MHS-3</name>
    <dbReference type="NCBI Taxonomy" id="1280949"/>
    <lineage>
        <taxon>Bacteria</taxon>
        <taxon>Pseudomonadati</taxon>
        <taxon>Pseudomonadota</taxon>
        <taxon>Alphaproteobacteria</taxon>
        <taxon>Hyphomonadales</taxon>
        <taxon>Hyphomonadaceae</taxon>
        <taxon>Hyphomonas</taxon>
    </lineage>
</organism>